<comment type="caution">
    <text evidence="1">The sequence shown here is derived from an EMBL/GenBank/DDBJ whole genome shotgun (WGS) entry which is preliminary data.</text>
</comment>
<reference evidence="1" key="2">
    <citation type="journal article" date="2024" name="Plant">
        <title>Genomic evolution and insights into agronomic trait innovations of Sesamum species.</title>
        <authorList>
            <person name="Miao H."/>
            <person name="Wang L."/>
            <person name="Qu L."/>
            <person name="Liu H."/>
            <person name="Sun Y."/>
            <person name="Le M."/>
            <person name="Wang Q."/>
            <person name="Wei S."/>
            <person name="Zheng Y."/>
            <person name="Lin W."/>
            <person name="Duan Y."/>
            <person name="Cao H."/>
            <person name="Xiong S."/>
            <person name="Wang X."/>
            <person name="Wei L."/>
            <person name="Li C."/>
            <person name="Ma Q."/>
            <person name="Ju M."/>
            <person name="Zhao R."/>
            <person name="Li G."/>
            <person name="Mu C."/>
            <person name="Tian Q."/>
            <person name="Mei H."/>
            <person name="Zhang T."/>
            <person name="Gao T."/>
            <person name="Zhang H."/>
        </authorList>
    </citation>
    <scope>NUCLEOTIDE SEQUENCE</scope>
    <source>
        <strain evidence="1">KEN8</strain>
    </source>
</reference>
<dbReference type="SUPFAM" id="SSF56672">
    <property type="entry name" value="DNA/RNA polymerases"/>
    <property type="match status" value="1"/>
</dbReference>
<dbReference type="InterPro" id="IPR043502">
    <property type="entry name" value="DNA/RNA_pol_sf"/>
</dbReference>
<protein>
    <recommendedName>
        <fullName evidence="2">Reverse transcriptase/retrotransposon-derived protein RNase H-like domain-containing protein</fullName>
    </recommendedName>
</protein>
<dbReference type="PANTHER" id="PTHR48475">
    <property type="entry name" value="RIBONUCLEASE H"/>
    <property type="match status" value="1"/>
</dbReference>
<dbReference type="PANTHER" id="PTHR48475:SF2">
    <property type="entry name" value="RIBONUCLEASE H"/>
    <property type="match status" value="1"/>
</dbReference>
<reference evidence="1" key="1">
    <citation type="submission" date="2020-06" db="EMBL/GenBank/DDBJ databases">
        <authorList>
            <person name="Li T."/>
            <person name="Hu X."/>
            <person name="Zhang T."/>
            <person name="Song X."/>
            <person name="Zhang H."/>
            <person name="Dai N."/>
            <person name="Sheng W."/>
            <person name="Hou X."/>
            <person name="Wei L."/>
        </authorList>
    </citation>
    <scope>NUCLEOTIDE SEQUENCE</scope>
    <source>
        <strain evidence="1">KEN8</strain>
        <tissue evidence="1">Leaf</tissue>
    </source>
</reference>
<dbReference type="EMBL" id="JACGWM010000011">
    <property type="protein sequence ID" value="KAL0342571.1"/>
    <property type="molecule type" value="Genomic_DNA"/>
</dbReference>
<sequence length="263" mass="29919">MELGDIPLWPVDTSLYGFAREVVHSLGQISLPFSSGIDPSTAVNNLNLDPAFSLVKQKKRNLGPKKDKIIQKEACPKDFYPLPHVDQLVNSTSSHELLSLMDASQGYHQIMLNPDDQKFISQSTKRSLPFFEALRKTKNFVWDEECQQAFQDPKIYFVRLPPLTKPTLGEPLYLYLAVGKTETSERMIKWAIKFSEYDISYQRKFTIKAKVLAEFVNEATLMEEDERNWLLHADGSSTLAGSGPRVVLINQEGANWIMLYVST</sequence>
<accession>A0AAW2NGH9</accession>
<proteinExistence type="predicted"/>
<dbReference type="InterPro" id="IPR043128">
    <property type="entry name" value="Rev_trsase/Diguanyl_cyclase"/>
</dbReference>
<organism evidence="1">
    <name type="scientific">Sesamum calycinum</name>
    <dbReference type="NCBI Taxonomy" id="2727403"/>
    <lineage>
        <taxon>Eukaryota</taxon>
        <taxon>Viridiplantae</taxon>
        <taxon>Streptophyta</taxon>
        <taxon>Embryophyta</taxon>
        <taxon>Tracheophyta</taxon>
        <taxon>Spermatophyta</taxon>
        <taxon>Magnoliopsida</taxon>
        <taxon>eudicotyledons</taxon>
        <taxon>Gunneridae</taxon>
        <taxon>Pentapetalae</taxon>
        <taxon>asterids</taxon>
        <taxon>lamiids</taxon>
        <taxon>Lamiales</taxon>
        <taxon>Pedaliaceae</taxon>
        <taxon>Sesamum</taxon>
    </lineage>
</organism>
<gene>
    <name evidence="1" type="ORF">Scaly_1919700</name>
</gene>
<evidence type="ECO:0000313" key="1">
    <source>
        <dbReference type="EMBL" id="KAL0342571.1"/>
    </source>
</evidence>
<dbReference type="Gene3D" id="3.30.70.270">
    <property type="match status" value="1"/>
</dbReference>
<dbReference type="AlphaFoldDB" id="A0AAW2NGH9"/>
<name>A0AAW2NGH9_9LAMI</name>
<evidence type="ECO:0008006" key="2">
    <source>
        <dbReference type="Google" id="ProtNLM"/>
    </source>
</evidence>